<feature type="region of interest" description="Disordered" evidence="5">
    <location>
        <begin position="220"/>
        <end position="253"/>
    </location>
</feature>
<evidence type="ECO:0000256" key="5">
    <source>
        <dbReference type="SAM" id="MobiDB-lite"/>
    </source>
</evidence>
<dbReference type="GO" id="GO:0003723">
    <property type="term" value="F:RNA binding"/>
    <property type="evidence" value="ECO:0007669"/>
    <property type="project" value="UniProtKB-KW"/>
</dbReference>
<dbReference type="GO" id="GO:0003743">
    <property type="term" value="F:translation initiation factor activity"/>
    <property type="evidence" value="ECO:0007669"/>
    <property type="project" value="UniProtKB-KW"/>
</dbReference>
<evidence type="ECO:0000256" key="1">
    <source>
        <dbReference type="ARBA" id="ARBA00022490"/>
    </source>
</evidence>
<dbReference type="SUPFAM" id="SSF56219">
    <property type="entry name" value="DNase I-like"/>
    <property type="match status" value="1"/>
</dbReference>
<dbReference type="InterPro" id="IPR007783">
    <property type="entry name" value="eIF3d"/>
</dbReference>
<gene>
    <name evidence="6" type="ORF">MCOR_49385</name>
</gene>
<keyword evidence="4" id="KW-0648">Protein biosynthesis</keyword>
<keyword evidence="1" id="KW-0963">Cytoplasm</keyword>
<evidence type="ECO:0000256" key="3">
    <source>
        <dbReference type="ARBA" id="ARBA00022884"/>
    </source>
</evidence>
<feature type="compositionally biased region" description="Basic and acidic residues" evidence="5">
    <location>
        <begin position="220"/>
        <end position="231"/>
    </location>
</feature>
<proteinExistence type="predicted"/>
<name>A0A6J8E7U4_MYTCO</name>
<organism evidence="6 7">
    <name type="scientific">Mytilus coruscus</name>
    <name type="common">Sea mussel</name>
    <dbReference type="NCBI Taxonomy" id="42192"/>
    <lineage>
        <taxon>Eukaryota</taxon>
        <taxon>Metazoa</taxon>
        <taxon>Spiralia</taxon>
        <taxon>Lophotrochozoa</taxon>
        <taxon>Mollusca</taxon>
        <taxon>Bivalvia</taxon>
        <taxon>Autobranchia</taxon>
        <taxon>Pteriomorphia</taxon>
        <taxon>Mytilida</taxon>
        <taxon>Mytiloidea</taxon>
        <taxon>Mytilidae</taxon>
        <taxon>Mytilinae</taxon>
        <taxon>Mytilus</taxon>
    </lineage>
</organism>
<dbReference type="Pfam" id="PF05091">
    <property type="entry name" value="eIF-3_zeta"/>
    <property type="match status" value="1"/>
</dbReference>
<dbReference type="AlphaFoldDB" id="A0A6J8E7U4"/>
<keyword evidence="7" id="KW-1185">Reference proteome</keyword>
<sequence length="453" mass="52799">MCVASEIRFEDQMFIDKIKSDINILLETWKGSCKDYNIEGFNCISKVRKKRKNARRHSGGIIVYYRKELEKGIQNIVIGTSSENRLWVKLGKNFFGFLEDVYMCAVYVPPISSVYSENDFMSLQNKISIFSGKGKILLLGDFNSRIGNKPAFVVQDSAEINRFDGSKLLPENYIIDDEIVRQNQDNIYNSQARKIENKLKEFENNIEFKEETDAAITCKENKQRKERERRQQQAQASMQVLSKTQKSRERDRQRLLRKWQKQFGKQQENRQKAPIRHRDASVQVKDDWAVVEDMDFPRLTKLSLPTLEEPEDLVKCGKMEYYDKVYDRVTTKNEKKLKRIDRIFHKVTTTDDPIIRQLAKTKGNVFATDAILATLMCCTRSTYSWDIIVQRVGKKLFFDKRDDSEFDLLSVSETATEPPQDEGNSINTPRNLALEATFINHNFSQQVLKQVCV</sequence>
<keyword evidence="3" id="KW-0694">RNA-binding</keyword>
<dbReference type="OrthoDB" id="16538at2759"/>
<evidence type="ECO:0000313" key="7">
    <source>
        <dbReference type="Proteomes" id="UP000507470"/>
    </source>
</evidence>
<accession>A0A6J8E7U4</accession>
<keyword evidence="2" id="KW-0396">Initiation factor</keyword>
<protein>
    <submittedName>
        <fullName evidence="6">EIF3D</fullName>
    </submittedName>
</protein>
<dbReference type="InterPro" id="IPR036691">
    <property type="entry name" value="Endo/exonu/phosph_ase_sf"/>
</dbReference>
<dbReference type="PANTHER" id="PTHR12399:SF0">
    <property type="entry name" value="EUKARYOTIC TRANSLATION INITIATION FACTOR 3 SUBUNIT D"/>
    <property type="match status" value="1"/>
</dbReference>
<dbReference type="Proteomes" id="UP000507470">
    <property type="component" value="Unassembled WGS sequence"/>
</dbReference>
<dbReference type="GO" id="GO:0005852">
    <property type="term" value="C:eukaryotic translation initiation factor 3 complex"/>
    <property type="evidence" value="ECO:0007669"/>
    <property type="project" value="InterPro"/>
</dbReference>
<reference evidence="6 7" key="1">
    <citation type="submission" date="2020-06" db="EMBL/GenBank/DDBJ databases">
        <authorList>
            <person name="Li R."/>
            <person name="Bekaert M."/>
        </authorList>
    </citation>
    <scope>NUCLEOTIDE SEQUENCE [LARGE SCALE GENOMIC DNA]</scope>
    <source>
        <strain evidence="7">wild</strain>
    </source>
</reference>
<evidence type="ECO:0000256" key="2">
    <source>
        <dbReference type="ARBA" id="ARBA00022540"/>
    </source>
</evidence>
<dbReference type="EMBL" id="CACVKT020008693">
    <property type="protein sequence ID" value="CAC5416804.1"/>
    <property type="molecule type" value="Genomic_DNA"/>
</dbReference>
<dbReference type="PANTHER" id="PTHR12399">
    <property type="entry name" value="EUKARYOTIC TRANSLATION INITIATION FACTOR 3 SUBUNIT 7"/>
    <property type="match status" value="1"/>
</dbReference>
<dbReference type="Gene3D" id="3.60.10.10">
    <property type="entry name" value="Endonuclease/exonuclease/phosphatase"/>
    <property type="match status" value="1"/>
</dbReference>
<evidence type="ECO:0000256" key="4">
    <source>
        <dbReference type="ARBA" id="ARBA00022917"/>
    </source>
</evidence>
<evidence type="ECO:0000313" key="6">
    <source>
        <dbReference type="EMBL" id="CAC5416804.1"/>
    </source>
</evidence>